<evidence type="ECO:0000313" key="2">
    <source>
        <dbReference type="EMBL" id="VUZ45989.1"/>
    </source>
</evidence>
<name>A0A564YGB9_HYMDI</name>
<dbReference type="Proteomes" id="UP000321570">
    <property type="component" value="Unassembled WGS sequence"/>
</dbReference>
<gene>
    <name evidence="2" type="ORF">WMSIL1_LOCUS5829</name>
</gene>
<reference evidence="2 3" key="1">
    <citation type="submission" date="2019-07" db="EMBL/GenBank/DDBJ databases">
        <authorList>
            <person name="Jastrzebski P J."/>
            <person name="Paukszto L."/>
            <person name="Jastrzebski P J."/>
        </authorList>
    </citation>
    <scope>NUCLEOTIDE SEQUENCE [LARGE SCALE GENOMIC DNA]</scope>
    <source>
        <strain evidence="2 3">WMS-il1</strain>
    </source>
</reference>
<evidence type="ECO:0000256" key="1">
    <source>
        <dbReference type="SAM" id="Phobius"/>
    </source>
</evidence>
<keyword evidence="1" id="KW-0472">Membrane</keyword>
<dbReference type="AlphaFoldDB" id="A0A564YGB9"/>
<keyword evidence="1" id="KW-1133">Transmembrane helix</keyword>
<keyword evidence="3" id="KW-1185">Reference proteome</keyword>
<protein>
    <submittedName>
        <fullName evidence="2">Uncharacterized protein</fullName>
    </submittedName>
</protein>
<proteinExistence type="predicted"/>
<keyword evidence="1" id="KW-0812">Transmembrane</keyword>
<evidence type="ECO:0000313" key="3">
    <source>
        <dbReference type="Proteomes" id="UP000321570"/>
    </source>
</evidence>
<accession>A0A564YGB9</accession>
<sequence>MRCFSPIVLILHTFTCPHVCIPFFPSSLKSSVFDLVVAFFIGSYLYCLHMIFETFDLFARPMSYLSMTSGKKLKST</sequence>
<dbReference type="EMBL" id="CABIJS010000199">
    <property type="protein sequence ID" value="VUZ45989.1"/>
    <property type="molecule type" value="Genomic_DNA"/>
</dbReference>
<organism evidence="2 3">
    <name type="scientific">Hymenolepis diminuta</name>
    <name type="common">Rat tapeworm</name>
    <dbReference type="NCBI Taxonomy" id="6216"/>
    <lineage>
        <taxon>Eukaryota</taxon>
        <taxon>Metazoa</taxon>
        <taxon>Spiralia</taxon>
        <taxon>Lophotrochozoa</taxon>
        <taxon>Platyhelminthes</taxon>
        <taxon>Cestoda</taxon>
        <taxon>Eucestoda</taxon>
        <taxon>Cyclophyllidea</taxon>
        <taxon>Hymenolepididae</taxon>
        <taxon>Hymenolepis</taxon>
    </lineage>
</organism>
<feature type="transmembrane region" description="Helical" evidence="1">
    <location>
        <begin position="32"/>
        <end position="52"/>
    </location>
</feature>